<evidence type="ECO:0000313" key="2">
    <source>
        <dbReference type="EMBL" id="XCM37438.1"/>
    </source>
</evidence>
<evidence type="ECO:0000313" key="1">
    <source>
        <dbReference type="EMBL" id="XCM35682.1"/>
    </source>
</evidence>
<name>A0AAU8JAC2_9CYAN</name>
<dbReference type="AlphaFoldDB" id="A0AAU8JAC2"/>
<reference evidence="1" key="1">
    <citation type="submission" date="2024-07" db="EMBL/GenBank/DDBJ databases">
        <authorList>
            <person name="Kim Y.J."/>
            <person name="Jeong J.Y."/>
        </authorList>
    </citation>
    <scope>NUCLEOTIDE SEQUENCE</scope>
    <source>
        <strain evidence="1">GIHE-MW2</strain>
    </source>
</reference>
<sequence>MQSFLKDFTALDNGLFYAYCESVALSNLGLSAYRENLEWLLTSDGHRCHYVDPVKVHDTEIREIRNAAYDTEVSEIDTTENPSDDELKTLNNAVAKTKHQRYKQRGI</sequence>
<dbReference type="RefSeq" id="WP_354634968.1">
    <property type="nucleotide sequence ID" value="NZ_CP159837.1"/>
</dbReference>
<dbReference type="EMBL" id="CP159837">
    <property type="protein sequence ID" value="XCM35682.1"/>
    <property type="molecule type" value="Genomic_DNA"/>
</dbReference>
<accession>A0AAU8JAC2</accession>
<gene>
    <name evidence="2" type="ORF">ABWT76_000200</name>
    <name evidence="1" type="ORF">ABWT76_004377</name>
</gene>
<proteinExistence type="predicted"/>
<organism evidence="1">
    <name type="scientific">Planktothricoides raciborskii GIHE-MW2</name>
    <dbReference type="NCBI Taxonomy" id="2792601"/>
    <lineage>
        <taxon>Bacteria</taxon>
        <taxon>Bacillati</taxon>
        <taxon>Cyanobacteriota</taxon>
        <taxon>Cyanophyceae</taxon>
        <taxon>Oscillatoriophycideae</taxon>
        <taxon>Oscillatoriales</taxon>
        <taxon>Oscillatoriaceae</taxon>
        <taxon>Planktothricoides</taxon>
    </lineage>
</organism>
<dbReference type="EMBL" id="CP159837">
    <property type="protein sequence ID" value="XCM37438.1"/>
    <property type="molecule type" value="Genomic_DNA"/>
</dbReference>
<protein>
    <submittedName>
        <fullName evidence="1">Uncharacterized protein</fullName>
    </submittedName>
</protein>